<feature type="domain" description="CCHC-type" evidence="3">
    <location>
        <begin position="442"/>
        <end position="457"/>
    </location>
</feature>
<dbReference type="GO" id="GO:0006355">
    <property type="term" value="P:regulation of DNA-templated transcription"/>
    <property type="evidence" value="ECO:0007669"/>
    <property type="project" value="InterPro"/>
</dbReference>
<dbReference type="Pfam" id="PF08766">
    <property type="entry name" value="DEK_C"/>
    <property type="match status" value="1"/>
</dbReference>
<evidence type="ECO:0000259" key="4">
    <source>
        <dbReference type="PROSITE" id="PS51998"/>
    </source>
</evidence>
<dbReference type="SMART" id="SM00343">
    <property type="entry name" value="ZnF_C2HC"/>
    <property type="match status" value="1"/>
</dbReference>
<dbReference type="SUPFAM" id="SSF54447">
    <property type="entry name" value="ssDNA-binding transcriptional regulator domain"/>
    <property type="match status" value="1"/>
</dbReference>
<feature type="domain" description="DEK-C" evidence="4">
    <location>
        <begin position="3"/>
        <end position="60"/>
    </location>
</feature>
<sequence>MDPELQRKIQETVIDILKRANMDEITEFKVRATATERLDFDLSHIEHKKFIRGVIESFLLSTMDEEGKEANGNVREDTKEALQEEHEEVLTKKEVGTDGNRVICKLSERRSVTIQEFKGKSFVSIRDFYQKDGNLLPSKIGICLTSEQWTAIKQNVPAIEEAITKMQSILSSGLDVEQNGQISKPVAESISQELPHEIAHIEVSRFDGKNYQFWAPQMEFFLKQLKIVYVLTVPRPSIAAGPPASAEEIAQAKATEQKWCNDDHLCRLNILNSLSDSIYYKYAKKIKTAKELWEELKLVYLYEEFGTKRSQVKKYIEFQMVDEKSIFDQLQELNGIADAIVAAGMFIDENFHVSTVISKLPPSWKDFCMKLMHEEYLPFWILMDRVKAEEESHNQDKPGEPSNHVHSHHPKYLGPRIRDMKKPGLHWKRRDIEVDNNKSLTCYFCGKKGHISKHCPDKKLDRGASEKHGKENSSTPAVTEVNIEHCSN</sequence>
<dbReference type="Pfam" id="PF02229">
    <property type="entry name" value="PC4"/>
    <property type="match status" value="1"/>
</dbReference>
<evidence type="ECO:0000313" key="5">
    <source>
        <dbReference type="EMBL" id="TKS02005.1"/>
    </source>
</evidence>
<evidence type="ECO:0000259" key="3">
    <source>
        <dbReference type="PROSITE" id="PS50158"/>
    </source>
</evidence>
<keyword evidence="1" id="KW-0863">Zinc-finger</keyword>
<dbReference type="EMBL" id="RCHU01000554">
    <property type="protein sequence ID" value="TKS02005.1"/>
    <property type="molecule type" value="Genomic_DNA"/>
</dbReference>
<dbReference type="InterPro" id="IPR014876">
    <property type="entry name" value="DEK_C"/>
</dbReference>
<keyword evidence="1" id="KW-0479">Metal-binding</keyword>
<dbReference type="Pfam" id="PF14223">
    <property type="entry name" value="Retrotran_gag_2"/>
    <property type="match status" value="1"/>
</dbReference>
<feature type="compositionally biased region" description="Basic and acidic residues" evidence="2">
    <location>
        <begin position="455"/>
        <end position="471"/>
    </location>
</feature>
<gene>
    <name evidence="5" type="ORF">D5086_0000166860</name>
</gene>
<evidence type="ECO:0000256" key="1">
    <source>
        <dbReference type="PROSITE-ProRule" id="PRU00047"/>
    </source>
</evidence>
<dbReference type="InterPro" id="IPR009044">
    <property type="entry name" value="ssDNA-bd_transcriptional_reg"/>
</dbReference>
<dbReference type="Pfam" id="PF00098">
    <property type="entry name" value="zf-CCHC"/>
    <property type="match status" value="1"/>
</dbReference>
<dbReference type="InterPro" id="IPR003173">
    <property type="entry name" value="PC4_C"/>
</dbReference>
<dbReference type="InterPro" id="IPR001878">
    <property type="entry name" value="Znf_CCHC"/>
</dbReference>
<dbReference type="GO" id="GO:0003677">
    <property type="term" value="F:DNA binding"/>
    <property type="evidence" value="ECO:0007669"/>
    <property type="project" value="InterPro"/>
</dbReference>
<dbReference type="GO" id="GO:0008270">
    <property type="term" value="F:zinc ion binding"/>
    <property type="evidence" value="ECO:0007669"/>
    <property type="project" value="UniProtKB-KW"/>
</dbReference>
<dbReference type="SUPFAM" id="SSF57756">
    <property type="entry name" value="Retrovirus zinc finger-like domains"/>
    <property type="match status" value="1"/>
</dbReference>
<organism evidence="5">
    <name type="scientific">Populus alba</name>
    <name type="common">White poplar</name>
    <dbReference type="NCBI Taxonomy" id="43335"/>
    <lineage>
        <taxon>Eukaryota</taxon>
        <taxon>Viridiplantae</taxon>
        <taxon>Streptophyta</taxon>
        <taxon>Embryophyta</taxon>
        <taxon>Tracheophyta</taxon>
        <taxon>Spermatophyta</taxon>
        <taxon>Magnoliopsida</taxon>
        <taxon>eudicotyledons</taxon>
        <taxon>Gunneridae</taxon>
        <taxon>Pentapetalae</taxon>
        <taxon>rosids</taxon>
        <taxon>fabids</taxon>
        <taxon>Malpighiales</taxon>
        <taxon>Salicaceae</taxon>
        <taxon>Saliceae</taxon>
        <taxon>Populus</taxon>
    </lineage>
</organism>
<accession>A0A4U5Q1X9</accession>
<name>A0A4U5Q1X9_POPAL</name>
<dbReference type="PANTHER" id="PTHR47592">
    <property type="entry name" value="PBF68 PROTEIN"/>
    <property type="match status" value="1"/>
</dbReference>
<dbReference type="InterPro" id="IPR036875">
    <property type="entry name" value="Znf_CCHC_sf"/>
</dbReference>
<dbReference type="PROSITE" id="PS51998">
    <property type="entry name" value="DEK_C"/>
    <property type="match status" value="1"/>
</dbReference>
<dbReference type="PROSITE" id="PS50158">
    <property type="entry name" value="ZF_CCHC"/>
    <property type="match status" value="1"/>
</dbReference>
<evidence type="ECO:0000256" key="2">
    <source>
        <dbReference type="SAM" id="MobiDB-lite"/>
    </source>
</evidence>
<feature type="compositionally biased region" description="Basic and acidic residues" evidence="2">
    <location>
        <begin position="390"/>
        <end position="399"/>
    </location>
</feature>
<dbReference type="Gene3D" id="2.30.31.10">
    <property type="entry name" value="Transcriptional Coactivator Pc4, Chain A"/>
    <property type="match status" value="1"/>
</dbReference>
<dbReference type="STRING" id="43335.A0A4U5Q1X9"/>
<protein>
    <submittedName>
        <fullName evidence="5">Uncharacterized protein</fullName>
    </submittedName>
</protein>
<keyword evidence="1" id="KW-0862">Zinc</keyword>
<dbReference type="AlphaFoldDB" id="A0A4U5Q1X9"/>
<proteinExistence type="predicted"/>
<feature type="region of interest" description="Disordered" evidence="2">
    <location>
        <begin position="455"/>
        <end position="488"/>
    </location>
</feature>
<comment type="caution">
    <text evidence="5">The sequence shown here is derived from an EMBL/GenBank/DDBJ whole genome shotgun (WGS) entry which is preliminary data.</text>
</comment>
<feature type="region of interest" description="Disordered" evidence="2">
    <location>
        <begin position="390"/>
        <end position="415"/>
    </location>
</feature>
<dbReference type="Gene3D" id="4.10.60.10">
    <property type="entry name" value="Zinc finger, CCHC-type"/>
    <property type="match status" value="1"/>
</dbReference>
<reference evidence="5" key="1">
    <citation type="submission" date="2018-10" db="EMBL/GenBank/DDBJ databases">
        <title>Population genomic analysis revealed the cold adaptation of white poplar.</title>
        <authorList>
            <person name="Liu Y.-J."/>
        </authorList>
    </citation>
    <scope>NUCLEOTIDE SEQUENCE [LARGE SCALE GENOMIC DNA]</scope>
    <source>
        <strain evidence="5">PAL-ZL1</strain>
    </source>
</reference>
<dbReference type="PANTHER" id="PTHR47592:SF6">
    <property type="entry name" value="PBF68 PROTEIN"/>
    <property type="match status" value="1"/>
</dbReference>